<protein>
    <submittedName>
        <fullName evidence="2">Helix-turn-helix domain protein</fullName>
    </submittedName>
</protein>
<feature type="domain" description="Winged helix-turn-helix" evidence="1">
    <location>
        <begin position="5"/>
        <end position="71"/>
    </location>
</feature>
<organism evidence="2">
    <name type="scientific">Siphoviridae sp. ctsUY14</name>
    <dbReference type="NCBI Taxonomy" id="2825693"/>
    <lineage>
        <taxon>Viruses</taxon>
        <taxon>Duplodnaviria</taxon>
        <taxon>Heunggongvirae</taxon>
        <taxon>Uroviricota</taxon>
        <taxon>Caudoviricetes</taxon>
    </lineage>
</organism>
<evidence type="ECO:0000259" key="1">
    <source>
        <dbReference type="Pfam" id="PF14090"/>
    </source>
</evidence>
<dbReference type="EMBL" id="BK015346">
    <property type="protein sequence ID" value="DAE02420.1"/>
    <property type="molecule type" value="Genomic_DNA"/>
</dbReference>
<accession>A0A8S5P8A0</accession>
<dbReference type="Pfam" id="PF14090">
    <property type="entry name" value="HTH_39"/>
    <property type="match status" value="1"/>
</dbReference>
<reference evidence="2" key="1">
    <citation type="journal article" date="2021" name="Proc. Natl. Acad. Sci. U.S.A.">
        <title>A Catalog of Tens of Thousands of Viruses from Human Metagenomes Reveals Hidden Associations with Chronic Diseases.</title>
        <authorList>
            <person name="Tisza M.J."/>
            <person name="Buck C.B."/>
        </authorList>
    </citation>
    <scope>NUCLEOTIDE SEQUENCE</scope>
    <source>
        <strain evidence="2">CtsUY14</strain>
    </source>
</reference>
<name>A0A8S5P8A0_9CAUD</name>
<sequence length="75" mass="9104">MGMIQKDRILRHLKDYGYITSWESFSEYGITRLSAIIYNLKHIDGYSFDEEWQTRINRYGEKTSFKKYILKTREA</sequence>
<proteinExistence type="predicted"/>
<evidence type="ECO:0000313" key="2">
    <source>
        <dbReference type="EMBL" id="DAE02420.1"/>
    </source>
</evidence>
<dbReference type="InterPro" id="IPR055245">
    <property type="entry name" value="HTH_proteobacteria"/>
</dbReference>